<evidence type="ECO:0000256" key="6">
    <source>
        <dbReference type="ARBA" id="ARBA00022801"/>
    </source>
</evidence>
<dbReference type="OrthoDB" id="6123450at2759"/>
<evidence type="ECO:0000256" key="9">
    <source>
        <dbReference type="ARBA" id="ARBA00023436"/>
    </source>
</evidence>
<keyword evidence="7" id="KW-0460">Magnesium</keyword>
<dbReference type="GO" id="GO:0004521">
    <property type="term" value="F:RNA endonuclease activity"/>
    <property type="evidence" value="ECO:0007669"/>
    <property type="project" value="EnsemblPlants"/>
</dbReference>
<dbReference type="Pfam" id="PF10150">
    <property type="entry name" value="RNase_E_G"/>
    <property type="match status" value="1"/>
</dbReference>
<dbReference type="InterPro" id="IPR012340">
    <property type="entry name" value="NA-bd_OB-fold"/>
</dbReference>
<evidence type="ECO:0000313" key="13">
    <source>
        <dbReference type="Proteomes" id="UP000324897"/>
    </source>
</evidence>
<feature type="compositionally biased region" description="Low complexity" evidence="10">
    <location>
        <begin position="92"/>
        <end position="104"/>
    </location>
</feature>
<dbReference type="FunFam" id="2.60.40.10:FF:001568">
    <property type="entry name" value="Ribonuclease E/G-like protein, chloroplastic"/>
    <property type="match status" value="1"/>
</dbReference>
<dbReference type="Proteomes" id="UP000324897">
    <property type="component" value="Unassembled WGS sequence"/>
</dbReference>
<name>A0A5J9T5W9_9POAL</name>
<proteinExistence type="inferred from homology"/>
<feature type="compositionally biased region" description="Polar residues" evidence="10">
    <location>
        <begin position="605"/>
        <end position="615"/>
    </location>
</feature>
<evidence type="ECO:0000256" key="7">
    <source>
        <dbReference type="ARBA" id="ARBA00022842"/>
    </source>
</evidence>
<comment type="function">
    <text evidence="9">Involved in intercistronic processing of primary transcripts from chloroplast operons. The endonucleolytic activity of the enzyme depends on the number of phosphates at the 5' end, is inhibited by structured RNA, and preferentially cleaves A/U-rich sequences.</text>
</comment>
<dbReference type="PANTHER" id="PTHR30001:SF1">
    <property type="entry name" value="RIBONUCLEASE E_G-LIKE PROTEIN, CHLOROPLASTIC"/>
    <property type="match status" value="1"/>
</dbReference>
<dbReference type="InterPro" id="IPR004659">
    <property type="entry name" value="RNase_E/G"/>
</dbReference>
<dbReference type="SUPFAM" id="SSF50249">
    <property type="entry name" value="Nucleic acid-binding proteins"/>
    <property type="match status" value="1"/>
</dbReference>
<dbReference type="GO" id="GO:0046872">
    <property type="term" value="F:metal ion binding"/>
    <property type="evidence" value="ECO:0007669"/>
    <property type="project" value="UniProtKB-KW"/>
</dbReference>
<dbReference type="EMBL" id="RWGY01000051">
    <property type="protein sequence ID" value="TVU06627.1"/>
    <property type="molecule type" value="Genomic_DNA"/>
</dbReference>
<evidence type="ECO:0000256" key="2">
    <source>
        <dbReference type="ARBA" id="ARBA00005522"/>
    </source>
</evidence>
<keyword evidence="6" id="KW-0378">Hydrolase</keyword>
<dbReference type="Gramene" id="TVU06627">
    <property type="protein sequence ID" value="TVU06627"/>
    <property type="gene ID" value="EJB05_49851"/>
</dbReference>
<comment type="cofactor">
    <cofactor evidence="1">
        <name>Mg(2+)</name>
        <dbReference type="ChEBI" id="CHEBI:18420"/>
    </cofactor>
</comment>
<reference evidence="12 13" key="1">
    <citation type="journal article" date="2019" name="Sci. Rep.">
        <title>A high-quality genome of Eragrostis curvula grass provides insights into Poaceae evolution and supports new strategies to enhance forage quality.</title>
        <authorList>
            <person name="Carballo J."/>
            <person name="Santos B.A.C.M."/>
            <person name="Zappacosta D."/>
            <person name="Garbus I."/>
            <person name="Selva J.P."/>
            <person name="Gallo C.A."/>
            <person name="Diaz A."/>
            <person name="Albertini E."/>
            <person name="Caccamo M."/>
            <person name="Echenique V."/>
        </authorList>
    </citation>
    <scope>NUCLEOTIDE SEQUENCE [LARGE SCALE GENOMIC DNA]</scope>
    <source>
        <strain evidence="13">cv. Victoria</strain>
        <tissue evidence="12">Leaf</tissue>
    </source>
</reference>
<dbReference type="Pfam" id="PF00686">
    <property type="entry name" value="CBM_20"/>
    <property type="match status" value="1"/>
</dbReference>
<dbReference type="SMART" id="SM01065">
    <property type="entry name" value="CBM_2"/>
    <property type="match status" value="1"/>
</dbReference>
<organism evidence="12 13">
    <name type="scientific">Eragrostis curvula</name>
    <name type="common">weeping love grass</name>
    <dbReference type="NCBI Taxonomy" id="38414"/>
    <lineage>
        <taxon>Eukaryota</taxon>
        <taxon>Viridiplantae</taxon>
        <taxon>Streptophyta</taxon>
        <taxon>Embryophyta</taxon>
        <taxon>Tracheophyta</taxon>
        <taxon>Spermatophyta</taxon>
        <taxon>Magnoliopsida</taxon>
        <taxon>Liliopsida</taxon>
        <taxon>Poales</taxon>
        <taxon>Poaceae</taxon>
        <taxon>PACMAD clade</taxon>
        <taxon>Chloridoideae</taxon>
        <taxon>Eragrostideae</taxon>
        <taxon>Eragrostidinae</taxon>
        <taxon>Eragrostis</taxon>
    </lineage>
</organism>
<evidence type="ECO:0000256" key="1">
    <source>
        <dbReference type="ARBA" id="ARBA00001946"/>
    </source>
</evidence>
<evidence type="ECO:0000259" key="11">
    <source>
        <dbReference type="PROSITE" id="PS51166"/>
    </source>
</evidence>
<dbReference type="Gene3D" id="2.60.40.10">
    <property type="entry name" value="Immunoglobulins"/>
    <property type="match status" value="1"/>
</dbReference>
<feature type="region of interest" description="Disordered" evidence="10">
    <location>
        <begin position="1115"/>
        <end position="1140"/>
    </location>
</feature>
<feature type="domain" description="CBM20" evidence="11">
    <location>
        <begin position="171"/>
        <end position="279"/>
    </location>
</feature>
<evidence type="ECO:0000256" key="10">
    <source>
        <dbReference type="SAM" id="MobiDB-lite"/>
    </source>
</evidence>
<dbReference type="Gene3D" id="3.40.1260.20">
    <property type="entry name" value="Ribonuclease E, catalytic domain"/>
    <property type="match status" value="1"/>
</dbReference>
<feature type="non-terminal residue" evidence="12">
    <location>
        <position position="1"/>
    </location>
</feature>
<dbReference type="Gene3D" id="2.40.50.140">
    <property type="entry name" value="Nucleic acid-binding proteins"/>
    <property type="match status" value="1"/>
</dbReference>
<keyword evidence="5" id="KW-0255">Endonuclease</keyword>
<protein>
    <recommendedName>
        <fullName evidence="11">CBM20 domain-containing protein</fullName>
    </recommendedName>
</protein>
<feature type="compositionally biased region" description="Acidic residues" evidence="10">
    <location>
        <begin position="570"/>
        <end position="602"/>
    </location>
</feature>
<evidence type="ECO:0000256" key="4">
    <source>
        <dbReference type="ARBA" id="ARBA00022723"/>
    </source>
</evidence>
<dbReference type="GO" id="GO:0003723">
    <property type="term" value="F:RNA binding"/>
    <property type="evidence" value="ECO:0007669"/>
    <property type="project" value="UniProtKB-KW"/>
</dbReference>
<dbReference type="InterPro" id="IPR019307">
    <property type="entry name" value="RNA-bd_AU-1/RNase_E/G"/>
</dbReference>
<dbReference type="GO" id="GO:2001070">
    <property type="term" value="F:starch binding"/>
    <property type="evidence" value="ECO:0007669"/>
    <property type="project" value="InterPro"/>
</dbReference>
<dbReference type="InterPro" id="IPR013783">
    <property type="entry name" value="Ig-like_fold"/>
</dbReference>
<dbReference type="NCBIfam" id="TIGR00757">
    <property type="entry name" value="RNaseEG"/>
    <property type="match status" value="1"/>
</dbReference>
<dbReference type="SUPFAM" id="SSF49452">
    <property type="entry name" value="Starch-binding domain-like"/>
    <property type="match status" value="1"/>
</dbReference>
<feature type="compositionally biased region" description="Basic and acidic residues" evidence="10">
    <location>
        <begin position="1115"/>
        <end position="1125"/>
    </location>
</feature>
<keyword evidence="3" id="KW-0540">Nuclease</keyword>
<dbReference type="InterPro" id="IPR013784">
    <property type="entry name" value="Carb-bd-like_fold"/>
</dbReference>
<keyword evidence="4" id="KW-0479">Metal-binding</keyword>
<dbReference type="PANTHER" id="PTHR30001">
    <property type="entry name" value="RIBONUCLEASE"/>
    <property type="match status" value="1"/>
</dbReference>
<evidence type="ECO:0000256" key="5">
    <source>
        <dbReference type="ARBA" id="ARBA00022759"/>
    </source>
</evidence>
<keyword evidence="13" id="KW-1185">Reference proteome</keyword>
<comment type="similarity">
    <text evidence="2">Belongs to the RNase E/G family.</text>
</comment>
<feature type="compositionally biased region" description="Acidic residues" evidence="10">
    <location>
        <begin position="635"/>
        <end position="652"/>
    </location>
</feature>
<dbReference type="GO" id="GO:0016787">
    <property type="term" value="F:hydrolase activity"/>
    <property type="evidence" value="ECO:0007669"/>
    <property type="project" value="UniProtKB-KW"/>
</dbReference>
<evidence type="ECO:0000313" key="12">
    <source>
        <dbReference type="EMBL" id="TVU06627.1"/>
    </source>
</evidence>
<dbReference type="GO" id="GO:0009507">
    <property type="term" value="C:chloroplast"/>
    <property type="evidence" value="ECO:0007669"/>
    <property type="project" value="EnsemblPlants"/>
</dbReference>
<dbReference type="GO" id="GO:1901259">
    <property type="term" value="P:chloroplast rRNA processing"/>
    <property type="evidence" value="ECO:0007669"/>
    <property type="project" value="EnsemblPlants"/>
</dbReference>
<gene>
    <name evidence="12" type="ORF">EJB05_49851</name>
</gene>
<comment type="caution">
    <text evidence="12">The sequence shown here is derived from an EMBL/GenBank/DDBJ whole genome shotgun (WGS) entry which is preliminary data.</text>
</comment>
<keyword evidence="8" id="KW-0694">RNA-binding</keyword>
<accession>A0A5J9T5W9</accession>
<dbReference type="PROSITE" id="PS51166">
    <property type="entry name" value="CBM20"/>
    <property type="match status" value="1"/>
</dbReference>
<dbReference type="GO" id="GO:0009658">
    <property type="term" value="P:chloroplast organization"/>
    <property type="evidence" value="ECO:0007669"/>
    <property type="project" value="EnsemblPlants"/>
</dbReference>
<dbReference type="AlphaFoldDB" id="A0A5J9T5W9"/>
<evidence type="ECO:0000256" key="3">
    <source>
        <dbReference type="ARBA" id="ARBA00022722"/>
    </source>
</evidence>
<evidence type="ECO:0000256" key="8">
    <source>
        <dbReference type="ARBA" id="ARBA00022884"/>
    </source>
</evidence>
<sequence>MGLAIWHPSRAELIPNLRIHPSLIPLSAPPLNPKSGKPHRHYPKAAIRPPPASISKAGRSGAPARKREEPNSCAPMAARALGPPPPLGSMWAPPRAAASSPSTEASHHPRRGGAAVSSALYGLRGSYRLFRRHYLCSVQFMDALRSNLQVEANSALSPKSLTATGSDDSSLTCKGFCTISWNLKADVQDGYLIFVTGDPVTLGCWESDMAVQLTPFESNNVWKAEIKVPYGVHFRYNYFIREEKGSSDIIWRPGPAYSLSIPSVGRKKHVIIVQDLWMKTSLAGLPSPSWGSWLMEDGSLEGQLFAGEKHKSTVKVHSPRDTMDHAVSIGEHIILKLGNGTPLHAKLLSEIPSTSMQSHATVTDKPDSSNINQCGMTQLVEEPWILESVLAAKKPVARVKDKKDIKKFASKNNALSGISENMSQQDQPVEEPWLFQSIVEATGAVHADGNIDTKDIIKKLRKKEKAPAPLDDNKTASGEPSSRVILINSSVCSMQRIAVLEDGKLVELLLQPIKNNVQCDSIYLGIVTKLVPHMGGAFVDIGISRPSLMSIKQNRDPFVYPQVVKNSEADPIDDSYDNDENLPTYDEDDDDASDDEFADEETVDHSSTSQAQNIVDNDEGMDFMPDSKINIADSSEFEGDISYDEDKDDDNDHMESGYSEDLLQGDQSDISDDLKTLSSIQHALRESNDDTNGSRWSHVRKGTKILVQVVKEGLGTKGPTLSPFPCLRSRFWILVSRGNKVGVSKKITGAERTRLKGITKLLRPPGFTLTARTVAAGHSWEELQKDLDGLLSTWKGITEHAQSAALAAEEGVEGAVPVMLHRAKAQALSIVQDDFNEKVKRLVVDSPRTYHEVTSYLQEVAPELCSRVELYKKRKPIFDEYNIEKEIDNILCKRVPLHNGGSLVIEQTEALVSIDVNGGHSMFGQGTSQEKAILEVNLEAAKQIARELRLRDIGGIIVVDFIDMTDDSNRRLVYEEMKKAVEKDRSTVGVSELSKLGLMEITRKRVRPSVTFMISEPCPCCHGTGRVEALDTSFSKIEREICRRLAASRQKSDPEKPKSWPRFVLRVDHEMCTYLTSGKKTKLGVLSSSLKVWILLKIARGFSRGAFELLPYSDEKENDGQKEASSELQPKEAGSPKLSVFPIKKWMSRAKRAK</sequence>
<dbReference type="GO" id="GO:0010239">
    <property type="term" value="P:chloroplast mRNA processing"/>
    <property type="evidence" value="ECO:0007669"/>
    <property type="project" value="EnsemblPlants"/>
</dbReference>
<feature type="region of interest" description="Disordered" evidence="10">
    <location>
        <begin position="566"/>
        <end position="666"/>
    </location>
</feature>
<dbReference type="InterPro" id="IPR002044">
    <property type="entry name" value="CBM20"/>
</dbReference>
<feature type="region of interest" description="Disordered" evidence="10">
    <location>
        <begin position="28"/>
        <end position="113"/>
    </location>
</feature>